<organism evidence="2 3">
    <name type="scientific">Strongyloides papillosus</name>
    <name type="common">Intestinal threadworm</name>
    <dbReference type="NCBI Taxonomy" id="174720"/>
    <lineage>
        <taxon>Eukaryota</taxon>
        <taxon>Metazoa</taxon>
        <taxon>Ecdysozoa</taxon>
        <taxon>Nematoda</taxon>
        <taxon>Chromadorea</taxon>
        <taxon>Rhabditida</taxon>
        <taxon>Tylenchina</taxon>
        <taxon>Panagrolaimomorpha</taxon>
        <taxon>Strongyloidoidea</taxon>
        <taxon>Strongyloididae</taxon>
        <taxon>Strongyloides</taxon>
    </lineage>
</organism>
<evidence type="ECO:0000256" key="1">
    <source>
        <dbReference type="SAM" id="SignalP"/>
    </source>
</evidence>
<proteinExistence type="predicted"/>
<feature type="signal peptide" evidence="1">
    <location>
        <begin position="1"/>
        <end position="20"/>
    </location>
</feature>
<keyword evidence="1" id="KW-0732">Signal</keyword>
<sequence>MHFIKYFTILVLLAVQYSLQDDTTTYATTPTYMYSNDYGDSGFGTTQGAPTDYVYRKKRSSFKEGLVSSNKALLIVLQEKVKEKAKKFSDKTTDKLKAAAEKTKEAVKNFGEKVNLQMRKVF</sequence>
<evidence type="ECO:0000313" key="2">
    <source>
        <dbReference type="Proteomes" id="UP000046392"/>
    </source>
</evidence>
<reference evidence="3" key="1">
    <citation type="submission" date="2017-02" db="UniProtKB">
        <authorList>
            <consortium name="WormBaseParasite"/>
        </authorList>
    </citation>
    <scope>IDENTIFICATION</scope>
</reference>
<dbReference type="Proteomes" id="UP000046392">
    <property type="component" value="Unplaced"/>
</dbReference>
<protein>
    <submittedName>
        <fullName evidence="3">DUF148 domain-containing protein</fullName>
    </submittedName>
</protein>
<accession>A0A0N5BQX7</accession>
<dbReference type="AlphaFoldDB" id="A0A0N5BQX7"/>
<dbReference type="Gene3D" id="1.10.287.700">
    <property type="entry name" value="Helix hairpin bin"/>
    <property type="match status" value="1"/>
</dbReference>
<feature type="chain" id="PRO_5005895003" evidence="1">
    <location>
        <begin position="21"/>
        <end position="122"/>
    </location>
</feature>
<name>A0A0N5BQX7_STREA</name>
<evidence type="ECO:0000313" key="3">
    <source>
        <dbReference type="WBParaSite" id="SPAL_0000828500.1"/>
    </source>
</evidence>
<keyword evidence="2" id="KW-1185">Reference proteome</keyword>
<dbReference type="WBParaSite" id="SPAL_0000828500.1">
    <property type="protein sequence ID" value="SPAL_0000828500.1"/>
    <property type="gene ID" value="SPAL_0000828500"/>
</dbReference>